<dbReference type="RefSeq" id="WP_233730316.1">
    <property type="nucleotide sequence ID" value="NZ_JAJVCN010000003.1"/>
</dbReference>
<gene>
    <name evidence="7" type="ORF">LWC34_39525</name>
</gene>
<keyword evidence="3 6" id="KW-0812">Transmembrane</keyword>
<sequence length="417" mass="43099">MSSGRRAGLIVLIASFAGHGANYLFYVVAARMVTGAEFAAISALIAFGTIVWTPINGVQMAITRNVAVLRTSGTPGEVSAYLRQQSRRMGLAALLVAAAIMALSPVLSEQLNIGSVQTVALAGLWIGLTYLLLAITGVAQGLEQFGYVAFSLAGPLGVLRLALLPLCLLVAGMTGSMWAMVIATVIGLAILIRPLASEMKATPTKAPSSTATLSAMVGLVAFSSLTNVDLLVAQAMLPADNRALYASAVLLGKVALFAPAALAMVLLPRASAALERGESADLAVLKTHALTAAAGLCVALGLWVMPTSVISVTFGPEYAAAKPLLPLLALVMTGAAVLWVHLTFSIARKSKRFVAGMVGIAVIHWALLALLHDSPHHIILASAIAVGSALLVVEIGSRSGLLRLLLRQRRVPAPAIS</sequence>
<evidence type="ECO:0000256" key="3">
    <source>
        <dbReference type="ARBA" id="ARBA00022692"/>
    </source>
</evidence>
<feature type="transmembrane region" description="Helical" evidence="6">
    <location>
        <begin position="145"/>
        <end position="171"/>
    </location>
</feature>
<evidence type="ECO:0000256" key="5">
    <source>
        <dbReference type="ARBA" id="ARBA00023136"/>
    </source>
</evidence>
<feature type="transmembrane region" description="Helical" evidence="6">
    <location>
        <begin position="113"/>
        <end position="133"/>
    </location>
</feature>
<feature type="transmembrane region" description="Helical" evidence="6">
    <location>
        <begin position="177"/>
        <end position="196"/>
    </location>
</feature>
<keyword evidence="2" id="KW-1003">Cell membrane</keyword>
<comment type="subcellular location">
    <subcellularLocation>
        <location evidence="1">Cell membrane</location>
        <topology evidence="1">Multi-pass membrane protein</topology>
    </subcellularLocation>
</comment>
<evidence type="ECO:0000256" key="2">
    <source>
        <dbReference type="ARBA" id="ARBA00022475"/>
    </source>
</evidence>
<feature type="transmembrane region" description="Helical" evidence="6">
    <location>
        <begin position="325"/>
        <end position="346"/>
    </location>
</feature>
<feature type="transmembrane region" description="Helical" evidence="6">
    <location>
        <begin position="288"/>
        <end position="305"/>
    </location>
</feature>
<keyword evidence="5 6" id="KW-0472">Membrane</keyword>
<evidence type="ECO:0000256" key="6">
    <source>
        <dbReference type="SAM" id="Phobius"/>
    </source>
</evidence>
<feature type="transmembrane region" description="Helical" evidence="6">
    <location>
        <begin position="7"/>
        <end position="26"/>
    </location>
</feature>
<evidence type="ECO:0000256" key="4">
    <source>
        <dbReference type="ARBA" id="ARBA00022989"/>
    </source>
</evidence>
<evidence type="ECO:0008006" key="9">
    <source>
        <dbReference type="Google" id="ProtNLM"/>
    </source>
</evidence>
<evidence type="ECO:0000313" key="8">
    <source>
        <dbReference type="Proteomes" id="UP001521150"/>
    </source>
</evidence>
<evidence type="ECO:0000313" key="7">
    <source>
        <dbReference type="EMBL" id="MCE7008860.1"/>
    </source>
</evidence>
<accession>A0ABS8ZPJ4</accession>
<organism evidence="7 8">
    <name type="scientific">Kibdelosporangium philippinense</name>
    <dbReference type="NCBI Taxonomy" id="211113"/>
    <lineage>
        <taxon>Bacteria</taxon>
        <taxon>Bacillati</taxon>
        <taxon>Actinomycetota</taxon>
        <taxon>Actinomycetes</taxon>
        <taxon>Pseudonocardiales</taxon>
        <taxon>Pseudonocardiaceae</taxon>
        <taxon>Kibdelosporangium</taxon>
    </lineage>
</organism>
<evidence type="ECO:0000256" key="1">
    <source>
        <dbReference type="ARBA" id="ARBA00004651"/>
    </source>
</evidence>
<reference evidence="7 8" key="1">
    <citation type="submission" date="2021-12" db="EMBL/GenBank/DDBJ databases">
        <title>Genome sequence of Kibdelosporangium philippinense ATCC 49844.</title>
        <authorList>
            <person name="Fedorov E.A."/>
            <person name="Omeragic M."/>
            <person name="Shalygina K.F."/>
            <person name="Maclea K.S."/>
        </authorList>
    </citation>
    <scope>NUCLEOTIDE SEQUENCE [LARGE SCALE GENOMIC DNA]</scope>
    <source>
        <strain evidence="7 8">ATCC 49844</strain>
    </source>
</reference>
<dbReference type="PANTHER" id="PTHR30250:SF11">
    <property type="entry name" value="O-ANTIGEN TRANSPORTER-RELATED"/>
    <property type="match status" value="1"/>
</dbReference>
<dbReference type="Proteomes" id="UP001521150">
    <property type="component" value="Unassembled WGS sequence"/>
</dbReference>
<dbReference type="InterPro" id="IPR050833">
    <property type="entry name" value="Poly_Biosynth_Transport"/>
</dbReference>
<feature type="transmembrane region" description="Helical" evidence="6">
    <location>
        <begin position="378"/>
        <end position="397"/>
    </location>
</feature>
<feature type="transmembrane region" description="Helical" evidence="6">
    <location>
        <begin position="243"/>
        <end position="267"/>
    </location>
</feature>
<name>A0ABS8ZPJ4_9PSEU</name>
<comment type="caution">
    <text evidence="7">The sequence shown here is derived from an EMBL/GenBank/DDBJ whole genome shotgun (WGS) entry which is preliminary data.</text>
</comment>
<keyword evidence="8" id="KW-1185">Reference proteome</keyword>
<dbReference type="EMBL" id="JAJVCN010000003">
    <property type="protein sequence ID" value="MCE7008860.1"/>
    <property type="molecule type" value="Genomic_DNA"/>
</dbReference>
<feature type="transmembrane region" description="Helical" evidence="6">
    <location>
        <begin position="217"/>
        <end position="237"/>
    </location>
</feature>
<protein>
    <recommendedName>
        <fullName evidence="9">Polysaccharide biosynthesis protein</fullName>
    </recommendedName>
</protein>
<dbReference type="PANTHER" id="PTHR30250">
    <property type="entry name" value="PST FAMILY PREDICTED COLANIC ACID TRANSPORTER"/>
    <property type="match status" value="1"/>
</dbReference>
<feature type="transmembrane region" description="Helical" evidence="6">
    <location>
        <begin position="89"/>
        <end position="107"/>
    </location>
</feature>
<proteinExistence type="predicted"/>
<keyword evidence="4 6" id="KW-1133">Transmembrane helix</keyword>
<feature type="transmembrane region" description="Helical" evidence="6">
    <location>
        <begin position="353"/>
        <end position="372"/>
    </location>
</feature>
<feature type="transmembrane region" description="Helical" evidence="6">
    <location>
        <begin position="38"/>
        <end position="55"/>
    </location>
</feature>